<dbReference type="Gene3D" id="1.10.3920.10">
    <property type="entry name" value="PA2201 C-terminal domain-like"/>
    <property type="match status" value="1"/>
</dbReference>
<evidence type="ECO:0000259" key="2">
    <source>
        <dbReference type="Pfam" id="PF08929"/>
    </source>
</evidence>
<feature type="domain" description="PoNi N-terminal" evidence="1">
    <location>
        <begin position="36"/>
        <end position="122"/>
    </location>
</feature>
<dbReference type="EMBL" id="JRFA01000009">
    <property type="protein sequence ID" value="KGN75092.1"/>
    <property type="molecule type" value="Genomic_DNA"/>
</dbReference>
<dbReference type="Pfam" id="PF08929">
    <property type="entry name" value="PoNi_C"/>
    <property type="match status" value="1"/>
</dbReference>
<keyword evidence="4" id="KW-1185">Reference proteome</keyword>
<name>A0A0A2EBQ5_9PORP</name>
<dbReference type="SUPFAM" id="SSF140731">
    <property type="entry name" value="PA2201 C-terminal domain-like"/>
    <property type="match status" value="1"/>
</dbReference>
<comment type="caution">
    <text evidence="3">The sequence shown here is derived from an EMBL/GenBank/DDBJ whole genome shotgun (WGS) entry which is preliminary data.</text>
</comment>
<accession>A0A0A2EBQ5</accession>
<feature type="domain" description="PoNi C-terminal" evidence="2">
    <location>
        <begin position="131"/>
        <end position="233"/>
    </location>
</feature>
<evidence type="ECO:0000313" key="3">
    <source>
        <dbReference type="EMBL" id="KGN75092.1"/>
    </source>
</evidence>
<dbReference type="InterPro" id="IPR015024">
    <property type="entry name" value="PoNi_N"/>
</dbReference>
<dbReference type="Pfam" id="PF08928">
    <property type="entry name" value="PoNi_N"/>
    <property type="match status" value="1"/>
</dbReference>
<protein>
    <recommendedName>
        <fullName evidence="5">PoNi C-terminal domain-containing protein</fullName>
    </recommendedName>
</protein>
<dbReference type="RefSeq" id="WP_036873454.1">
    <property type="nucleotide sequence ID" value="NZ_JRFA01000009.1"/>
</dbReference>
<evidence type="ECO:0000259" key="1">
    <source>
        <dbReference type="Pfam" id="PF08928"/>
    </source>
</evidence>
<evidence type="ECO:0008006" key="5">
    <source>
        <dbReference type="Google" id="ProtNLM"/>
    </source>
</evidence>
<dbReference type="Proteomes" id="UP000030103">
    <property type="component" value="Unassembled WGS sequence"/>
</dbReference>
<dbReference type="InterPro" id="IPR015025">
    <property type="entry name" value="PoNi_C"/>
</dbReference>
<evidence type="ECO:0000313" key="4">
    <source>
        <dbReference type="Proteomes" id="UP000030103"/>
    </source>
</evidence>
<dbReference type="OrthoDB" id="2067926at2"/>
<dbReference type="AlphaFoldDB" id="A0A0A2EBQ5"/>
<proteinExistence type="predicted"/>
<dbReference type="InterPro" id="IPR028983">
    <property type="entry name" value="PA2201-like_C"/>
</dbReference>
<gene>
    <name evidence="3" type="ORF">HQ47_04090</name>
</gene>
<sequence length="238" mass="28564">MRTELKDQEYFKTYFESQLDDTEYYNDALENGEVKEDRILAVRRKIFTISLHTLIAKYSSGYAVSELRNEFGNVVTAFEHGWKDRGNTPEDNMYFDNYLLVLWMLSLGFLLDIESSAFERIVKVLDDSGRKDFFFDYIIKSRLSSRIISEEIIYPDQFLFLNELIKTKDISKMKIYLDKQWYKRMKLTYWYDNHKSKTNTFFGYWSFESGALVKILGLDDSLLKSQQYYPYDMVHWQD</sequence>
<organism evidence="3 4">
    <name type="scientific">Porphyromonas macacae</name>
    <dbReference type="NCBI Taxonomy" id="28115"/>
    <lineage>
        <taxon>Bacteria</taxon>
        <taxon>Pseudomonadati</taxon>
        <taxon>Bacteroidota</taxon>
        <taxon>Bacteroidia</taxon>
        <taxon>Bacteroidales</taxon>
        <taxon>Porphyromonadaceae</taxon>
        <taxon>Porphyromonas</taxon>
    </lineage>
</organism>
<reference evidence="3 4" key="1">
    <citation type="submission" date="2014-09" db="EMBL/GenBank/DDBJ databases">
        <title>Draft Genome Sequence of Porphyromonas macacae COT-192_OH2859.</title>
        <authorList>
            <person name="Wallis C."/>
            <person name="Deusch O."/>
            <person name="O'Flynn C."/>
            <person name="Davis I."/>
            <person name="Horsfall A."/>
            <person name="Kirkwood N."/>
            <person name="Harris S."/>
            <person name="Eisen J.A."/>
            <person name="Coil D.A."/>
            <person name="Darling A.E."/>
            <person name="Jospin G."/>
            <person name="Alexiev A."/>
        </authorList>
    </citation>
    <scope>NUCLEOTIDE SEQUENCE [LARGE SCALE GENOMIC DNA]</scope>
    <source>
        <strain evidence="4">COT-192 OH2859</strain>
    </source>
</reference>